<feature type="transmembrane region" description="Helical" evidence="8">
    <location>
        <begin position="20"/>
        <end position="42"/>
    </location>
</feature>
<keyword evidence="2" id="KW-1003">Cell membrane</keyword>
<dbReference type="HAMAP" id="MF_02078">
    <property type="entry name" value="MurJ_MviN"/>
    <property type="match status" value="1"/>
</dbReference>
<keyword evidence="4" id="KW-0133">Cell shape</keyword>
<protein>
    <submittedName>
        <fullName evidence="9">Proposed peptidoglycan lipid II flippase MurJ</fullName>
    </submittedName>
</protein>
<evidence type="ECO:0000256" key="3">
    <source>
        <dbReference type="ARBA" id="ARBA00022692"/>
    </source>
</evidence>
<feature type="transmembrane region" description="Helical" evidence="8">
    <location>
        <begin position="147"/>
        <end position="167"/>
    </location>
</feature>
<dbReference type="GO" id="GO:0008360">
    <property type="term" value="P:regulation of cell shape"/>
    <property type="evidence" value="ECO:0007669"/>
    <property type="project" value="UniProtKB-KW"/>
</dbReference>
<feature type="transmembrane region" description="Helical" evidence="8">
    <location>
        <begin position="310"/>
        <end position="337"/>
    </location>
</feature>
<keyword evidence="7 8" id="KW-0472">Membrane</keyword>
<dbReference type="PRINTS" id="PR01806">
    <property type="entry name" value="VIRFACTRMVIN"/>
</dbReference>
<keyword evidence="5" id="KW-0573">Peptidoglycan synthesis</keyword>
<dbReference type="NCBIfam" id="TIGR01695">
    <property type="entry name" value="murJ_mviN"/>
    <property type="match status" value="1"/>
</dbReference>
<dbReference type="GO" id="GO:0009252">
    <property type="term" value="P:peptidoglycan biosynthetic process"/>
    <property type="evidence" value="ECO:0007669"/>
    <property type="project" value="UniProtKB-KW"/>
</dbReference>
<evidence type="ECO:0000256" key="7">
    <source>
        <dbReference type="ARBA" id="ARBA00023136"/>
    </source>
</evidence>
<feature type="transmembrane region" description="Helical" evidence="8">
    <location>
        <begin position="444"/>
        <end position="468"/>
    </location>
</feature>
<dbReference type="PANTHER" id="PTHR47019:SF1">
    <property type="entry name" value="LIPID II FLIPPASE MURJ"/>
    <property type="match status" value="1"/>
</dbReference>
<dbReference type="CDD" id="cd13123">
    <property type="entry name" value="MATE_MurJ_like"/>
    <property type="match status" value="1"/>
</dbReference>
<dbReference type="AlphaFoldDB" id="A0A1W1CQ42"/>
<dbReference type="InterPro" id="IPR004268">
    <property type="entry name" value="MurJ"/>
</dbReference>
<accession>A0A1W1CQ42</accession>
<evidence type="ECO:0000256" key="2">
    <source>
        <dbReference type="ARBA" id="ARBA00022475"/>
    </source>
</evidence>
<dbReference type="PANTHER" id="PTHR47019">
    <property type="entry name" value="LIPID II FLIPPASE MURJ"/>
    <property type="match status" value="1"/>
</dbReference>
<reference evidence="9" key="1">
    <citation type="submission" date="2016-10" db="EMBL/GenBank/DDBJ databases">
        <authorList>
            <person name="de Groot N.N."/>
        </authorList>
    </citation>
    <scope>NUCLEOTIDE SEQUENCE</scope>
</reference>
<keyword evidence="3 8" id="KW-0812">Transmembrane</keyword>
<evidence type="ECO:0000256" key="8">
    <source>
        <dbReference type="SAM" id="Phobius"/>
    </source>
</evidence>
<evidence type="ECO:0000313" key="9">
    <source>
        <dbReference type="EMBL" id="SFV67889.1"/>
    </source>
</evidence>
<organism evidence="9">
    <name type="scientific">hydrothermal vent metagenome</name>
    <dbReference type="NCBI Taxonomy" id="652676"/>
    <lineage>
        <taxon>unclassified sequences</taxon>
        <taxon>metagenomes</taxon>
        <taxon>ecological metagenomes</taxon>
    </lineage>
</organism>
<dbReference type="Pfam" id="PF03023">
    <property type="entry name" value="MurJ"/>
    <property type="match status" value="1"/>
</dbReference>
<evidence type="ECO:0000256" key="5">
    <source>
        <dbReference type="ARBA" id="ARBA00022984"/>
    </source>
</evidence>
<dbReference type="GO" id="GO:0005886">
    <property type="term" value="C:plasma membrane"/>
    <property type="evidence" value="ECO:0007669"/>
    <property type="project" value="UniProtKB-SubCell"/>
</dbReference>
<feature type="transmembrane region" description="Helical" evidence="8">
    <location>
        <begin position="383"/>
        <end position="402"/>
    </location>
</feature>
<evidence type="ECO:0000256" key="1">
    <source>
        <dbReference type="ARBA" id="ARBA00004651"/>
    </source>
</evidence>
<keyword evidence="6 8" id="KW-1133">Transmembrane helix</keyword>
<dbReference type="GO" id="GO:0015648">
    <property type="term" value="F:lipid-linked peptidoglycan transporter activity"/>
    <property type="evidence" value="ECO:0007669"/>
    <property type="project" value="TreeGrafter"/>
</dbReference>
<evidence type="ECO:0000256" key="6">
    <source>
        <dbReference type="ARBA" id="ARBA00022989"/>
    </source>
</evidence>
<sequence length="471" mass="52546">MFKAIFTNSFGILISRILGFIRDLLTASVLGANIYSDIFFIAFKLPNLFRRIFAEGAFTQVFIPAFVRTKHKAVFSVNIFLVFVSIILLITLLVNLLPTLITKAIAVGLNEDTINIAAPYVAINFWYLPLIFSMTFLSGILQYKNHFATTAFSTALLNLSLISALYFSYDKEQSEIVYYLSYGVVIGGVLQLIVHIIAMQRLGLLKLITGGFKYLRTKSKFIKHDTRKFRKNFFPAMWGNSTAQVSAFLDTFLASFLVTGSISYLYYANRIFQLPLALFAIATSIALFPRIARYLKNNDEIKAKENLKKAFWFLSFVLTASTIGGIVLAHEITWLLFERGAFTTANTVQTTAVLQMYMIGLLPFGLQKLFALWLYAKEMQMQAAKIATLSLVIYIVLALSLIQPLGVAGLALASTIGGLSSFVFTVRTFGLSNLMEILRSKNSVILLVSAIVFTLVLVVVKSFIAPYLTLS</sequence>
<comment type="subcellular location">
    <subcellularLocation>
        <location evidence="1">Cell membrane</location>
        <topology evidence="1">Multi-pass membrane protein</topology>
    </subcellularLocation>
</comment>
<dbReference type="InterPro" id="IPR051050">
    <property type="entry name" value="Lipid_II_flippase_MurJ/MviN"/>
</dbReference>
<feature type="transmembrane region" description="Helical" evidence="8">
    <location>
        <begin position="272"/>
        <end position="289"/>
    </location>
</feature>
<proteinExistence type="inferred from homology"/>
<dbReference type="GO" id="GO:0034204">
    <property type="term" value="P:lipid translocation"/>
    <property type="evidence" value="ECO:0007669"/>
    <property type="project" value="TreeGrafter"/>
</dbReference>
<name>A0A1W1CQ42_9ZZZZ</name>
<feature type="transmembrane region" description="Helical" evidence="8">
    <location>
        <begin position="247"/>
        <end position="266"/>
    </location>
</feature>
<dbReference type="EMBL" id="FPHF01000101">
    <property type="protein sequence ID" value="SFV67889.1"/>
    <property type="molecule type" value="Genomic_DNA"/>
</dbReference>
<feature type="transmembrane region" description="Helical" evidence="8">
    <location>
        <begin position="357"/>
        <end position="376"/>
    </location>
</feature>
<feature type="transmembrane region" description="Helical" evidence="8">
    <location>
        <begin position="117"/>
        <end position="140"/>
    </location>
</feature>
<feature type="transmembrane region" description="Helical" evidence="8">
    <location>
        <begin position="74"/>
        <end position="97"/>
    </location>
</feature>
<evidence type="ECO:0000256" key="4">
    <source>
        <dbReference type="ARBA" id="ARBA00022960"/>
    </source>
</evidence>
<dbReference type="PIRSF" id="PIRSF002869">
    <property type="entry name" value="MviN"/>
    <property type="match status" value="1"/>
</dbReference>
<feature type="transmembrane region" description="Helical" evidence="8">
    <location>
        <begin position="408"/>
        <end position="432"/>
    </location>
</feature>
<feature type="transmembrane region" description="Helical" evidence="8">
    <location>
        <begin position="179"/>
        <end position="198"/>
    </location>
</feature>
<gene>
    <name evidence="9" type="ORF">MNB_SM-4-1183</name>
</gene>